<evidence type="ECO:0000313" key="4">
    <source>
        <dbReference type="Proteomes" id="UP001178507"/>
    </source>
</evidence>
<comment type="caution">
    <text evidence="3">The sequence shown here is derived from an EMBL/GenBank/DDBJ whole genome shotgun (WGS) entry which is preliminary data.</text>
</comment>
<keyword evidence="2" id="KW-0732">Signal</keyword>
<feature type="compositionally biased region" description="Low complexity" evidence="1">
    <location>
        <begin position="147"/>
        <end position="176"/>
    </location>
</feature>
<organism evidence="3 4">
    <name type="scientific">Effrenium voratum</name>
    <dbReference type="NCBI Taxonomy" id="2562239"/>
    <lineage>
        <taxon>Eukaryota</taxon>
        <taxon>Sar</taxon>
        <taxon>Alveolata</taxon>
        <taxon>Dinophyceae</taxon>
        <taxon>Suessiales</taxon>
        <taxon>Symbiodiniaceae</taxon>
        <taxon>Effrenium</taxon>
    </lineage>
</organism>
<reference evidence="3" key="1">
    <citation type="submission" date="2023-08" db="EMBL/GenBank/DDBJ databases">
        <authorList>
            <person name="Chen Y."/>
            <person name="Shah S."/>
            <person name="Dougan E. K."/>
            <person name="Thang M."/>
            <person name="Chan C."/>
        </authorList>
    </citation>
    <scope>NUCLEOTIDE SEQUENCE</scope>
</reference>
<keyword evidence="4" id="KW-1185">Reference proteome</keyword>
<sequence length="484" mass="52816">MRRSQTRAPAGVLLLATAFILQGCNDEEQHHHGSQDRHEVETLDGSDEHGNLQDAMDKVPNSSRRIAEAHMLVSQSPNLYSRPGGGAADVGKFDASTGVTKDASPGSGGRLLEAERAYERALLAGTDADRQAHMLISEQHLAEWLRTSSTTAKSTTTTTPTTTATTSAESTSSQASTKKRTTRTSTTVASTTTIAPETTGAAQVTTPAEVTAAMVGETDKTVPMSPVAEEELKLEKAQKFAAKVKHYHSDEEPEEQWQANKAPKPAAATGAALPTASPDADTPTTTEAPTTTAAPAPAVTMPGSEDLDDAEEKKEAQELEKSLQDIAKEEKGSKPKNQAKDSNKADVEEEEMPNSSAIELSPKAREAVSVRPDAKYAALKSQASRAQRMQRLQHEHEAMLELQLRQDQQLEELRRDLQRRQDDELERFRRRQKSEMQLEQIRIDAAESLDAPAAMLELGHGFHRRKHGSRKMGHWLQELVDEDA</sequence>
<name>A0AA36NA33_9DINO</name>
<feature type="compositionally biased region" description="Basic and acidic residues" evidence="1">
    <location>
        <begin position="311"/>
        <end position="346"/>
    </location>
</feature>
<feature type="chain" id="PRO_5041288291" evidence="2">
    <location>
        <begin position="27"/>
        <end position="484"/>
    </location>
</feature>
<dbReference type="PROSITE" id="PS51257">
    <property type="entry name" value="PROKAR_LIPOPROTEIN"/>
    <property type="match status" value="1"/>
</dbReference>
<dbReference type="AlphaFoldDB" id="A0AA36NA33"/>
<gene>
    <name evidence="3" type="ORF">EVOR1521_LOCUS20189</name>
</gene>
<feature type="region of interest" description="Disordered" evidence="1">
    <location>
        <begin position="28"/>
        <end position="56"/>
    </location>
</feature>
<feature type="compositionally biased region" description="Low complexity" evidence="1">
    <location>
        <begin position="259"/>
        <end position="304"/>
    </location>
</feature>
<evidence type="ECO:0000256" key="1">
    <source>
        <dbReference type="SAM" id="MobiDB-lite"/>
    </source>
</evidence>
<feature type="region of interest" description="Disordered" evidence="1">
    <location>
        <begin position="147"/>
        <end position="189"/>
    </location>
</feature>
<evidence type="ECO:0000313" key="3">
    <source>
        <dbReference type="EMBL" id="CAJ1395856.1"/>
    </source>
</evidence>
<protein>
    <submittedName>
        <fullName evidence="3">Uncharacterized protein</fullName>
    </submittedName>
</protein>
<dbReference type="EMBL" id="CAUJNA010003212">
    <property type="protein sequence ID" value="CAJ1395856.1"/>
    <property type="molecule type" value="Genomic_DNA"/>
</dbReference>
<feature type="region of interest" description="Disordered" evidence="1">
    <location>
        <begin position="247"/>
        <end position="370"/>
    </location>
</feature>
<proteinExistence type="predicted"/>
<dbReference type="Proteomes" id="UP001178507">
    <property type="component" value="Unassembled WGS sequence"/>
</dbReference>
<evidence type="ECO:0000256" key="2">
    <source>
        <dbReference type="SAM" id="SignalP"/>
    </source>
</evidence>
<feature type="signal peptide" evidence="2">
    <location>
        <begin position="1"/>
        <end position="26"/>
    </location>
</feature>
<accession>A0AA36NA33</accession>